<keyword evidence="2" id="KW-1185">Reference proteome</keyword>
<reference evidence="1" key="1">
    <citation type="submission" date="2020-07" db="EMBL/GenBank/DDBJ databases">
        <title>The High-quality genome of the commercially important snow crab, Chionoecetes opilio.</title>
        <authorList>
            <person name="Jeong J.-H."/>
            <person name="Ryu S."/>
        </authorList>
    </citation>
    <scope>NUCLEOTIDE SEQUENCE</scope>
    <source>
        <strain evidence="1">MADBK_172401_WGS</strain>
        <tissue evidence="1">Digestive gland</tissue>
    </source>
</reference>
<evidence type="ECO:0000313" key="1">
    <source>
        <dbReference type="EMBL" id="KAG0702001.1"/>
    </source>
</evidence>
<comment type="caution">
    <text evidence="1">The sequence shown here is derived from an EMBL/GenBank/DDBJ whole genome shotgun (WGS) entry which is preliminary data.</text>
</comment>
<sequence>MSTSSDFVDTPFDENLPELPEVEAKYRTIPETSVVENINYAYMRSSIEDVLCDNGNGNMNAPGATTTETIGAPPIMLTQSPDANKNISATTAVLDTTQIQFTG</sequence>
<organism evidence="1 2">
    <name type="scientific">Chionoecetes opilio</name>
    <name type="common">Atlantic snow crab</name>
    <name type="synonym">Cancer opilio</name>
    <dbReference type="NCBI Taxonomy" id="41210"/>
    <lineage>
        <taxon>Eukaryota</taxon>
        <taxon>Metazoa</taxon>
        <taxon>Ecdysozoa</taxon>
        <taxon>Arthropoda</taxon>
        <taxon>Crustacea</taxon>
        <taxon>Multicrustacea</taxon>
        <taxon>Malacostraca</taxon>
        <taxon>Eumalacostraca</taxon>
        <taxon>Eucarida</taxon>
        <taxon>Decapoda</taxon>
        <taxon>Pleocyemata</taxon>
        <taxon>Brachyura</taxon>
        <taxon>Eubrachyura</taxon>
        <taxon>Majoidea</taxon>
        <taxon>Majidae</taxon>
        <taxon>Chionoecetes</taxon>
    </lineage>
</organism>
<protein>
    <submittedName>
        <fullName evidence="1">Uncharacterized protein</fullName>
    </submittedName>
</protein>
<name>A0A8J4XL01_CHIOP</name>
<dbReference type="Proteomes" id="UP000770661">
    <property type="component" value="Unassembled WGS sequence"/>
</dbReference>
<dbReference type="EMBL" id="JACEEZ010025319">
    <property type="protein sequence ID" value="KAG0702001.1"/>
    <property type="molecule type" value="Genomic_DNA"/>
</dbReference>
<proteinExistence type="predicted"/>
<accession>A0A8J4XL01</accession>
<evidence type="ECO:0000313" key="2">
    <source>
        <dbReference type="Proteomes" id="UP000770661"/>
    </source>
</evidence>
<dbReference type="AlphaFoldDB" id="A0A8J4XL01"/>
<gene>
    <name evidence="1" type="ORF">GWK47_025188</name>
</gene>